<dbReference type="RefSeq" id="WP_115551577.1">
    <property type="nucleotide sequence ID" value="NZ_CAONBV010000018.1"/>
</dbReference>
<dbReference type="GO" id="GO:0005829">
    <property type="term" value="C:cytosol"/>
    <property type="evidence" value="ECO:0007669"/>
    <property type="project" value="TreeGrafter"/>
</dbReference>
<dbReference type="PROSITE" id="PS50861">
    <property type="entry name" value="AA_TRNA_LIGASE_II_GLYAB"/>
    <property type="match status" value="1"/>
</dbReference>
<evidence type="ECO:0000256" key="5">
    <source>
        <dbReference type="ARBA" id="ARBA00022917"/>
    </source>
</evidence>
<evidence type="ECO:0000256" key="3">
    <source>
        <dbReference type="ARBA" id="ARBA00022741"/>
    </source>
</evidence>
<keyword evidence="10" id="KW-1185">Reference proteome</keyword>
<dbReference type="Pfam" id="PF02092">
    <property type="entry name" value="tRNA_synt_2f"/>
    <property type="match status" value="1"/>
</dbReference>
<evidence type="ECO:0000313" key="10">
    <source>
        <dbReference type="Proteomes" id="UP000256650"/>
    </source>
</evidence>
<dbReference type="Proteomes" id="UP000256650">
    <property type="component" value="Unassembled WGS sequence"/>
</dbReference>
<reference evidence="9 10" key="1">
    <citation type="submission" date="2018-04" db="EMBL/GenBank/DDBJ databases">
        <title>Novel Campyloabacter and Helicobacter Species and Strains.</title>
        <authorList>
            <person name="Mannion A.J."/>
            <person name="Shen Z."/>
            <person name="Fox J.G."/>
        </authorList>
    </citation>
    <scope>NUCLEOTIDE SEQUENCE [LARGE SCALE GENOMIC DNA]</scope>
    <source>
        <strain evidence="9 10">MIT 99-5101</strain>
    </source>
</reference>
<dbReference type="OrthoDB" id="9775440at2"/>
<dbReference type="InterPro" id="IPR006194">
    <property type="entry name" value="Gly-tRNA-synth_heterodimer"/>
</dbReference>
<evidence type="ECO:0000256" key="2">
    <source>
        <dbReference type="ARBA" id="ARBA00022598"/>
    </source>
</evidence>
<sequence>MTTAQNTSPLLLEIGTEELPAIPFLAELPNIKSKFQKILKANRLPCEFDFFYTPRRLVIIAQDFPQIQNTQVLEFFGPPLNIAYKDNTPTPAALGFFKKCGITEKEVITTTKEGKEILYCQKQAEQIPAIHLLEAMIQEFLESLNFGKTMRWGSLKDSFIRPISWILCLFNHQLVPLKLYGIESKAQTFVHRNISFEPLEVQNIPNYFDTLCNGGVILDQTKRKEKILEEIRQIESDRGIKVEMDTGLLEEIVSITEYPTALFGEFSEHFLELPAPCIITSMKVNQRYFATYKDSKLYHGFIVVSNSLAQNPKAIVEGNIKVLRARLEDALFFYHNDLKTGFQPERLKEVTFVEGLGSMWEKTERERKIIQVLSTLFQTQLSALEPNFGLLLEILDQAATLSKADLMSEMVYEFTELQGIMGYYYAKDLRYDDRIALAILEQYLPNSEESALPSNLISALIALAYKLDNLMGLFSIAKIPSGSRDPFALRRAANGVIKIVLHFNLPFDLKTILEKLAPLYKPFDLKLLENFILERLDSVLNFNASLLRAVLTTGERDLVQISQKLLALDSALKNQDKKLLSQTFKRLANITKEVCLDSPLSIKEEKLLAPEEIELYQAFNSCNLQGCDYATRLDSLLKLNPILDRFFDKVLVNTPDEDFKNNRKHLIARIYKAFLEIAEIKEISL</sequence>
<dbReference type="SUPFAM" id="SSF109604">
    <property type="entry name" value="HD-domain/PDEase-like"/>
    <property type="match status" value="1"/>
</dbReference>
<keyword evidence="8" id="KW-0963">Cytoplasm</keyword>
<dbReference type="GO" id="GO:0004820">
    <property type="term" value="F:glycine-tRNA ligase activity"/>
    <property type="evidence" value="ECO:0007669"/>
    <property type="project" value="UniProtKB-UniRule"/>
</dbReference>
<comment type="subunit">
    <text evidence="8">Tetramer of two alpha and two beta subunits.</text>
</comment>
<comment type="caution">
    <text evidence="9">The sequence shown here is derived from an EMBL/GenBank/DDBJ whole genome shotgun (WGS) entry which is preliminary data.</text>
</comment>
<dbReference type="InterPro" id="IPR015944">
    <property type="entry name" value="Gly-tRNA-synth_bsu"/>
</dbReference>
<dbReference type="AlphaFoldDB" id="A0A3D8ICW0"/>
<evidence type="ECO:0000256" key="8">
    <source>
        <dbReference type="HAMAP-Rule" id="MF_00255"/>
    </source>
</evidence>
<dbReference type="GO" id="GO:0005524">
    <property type="term" value="F:ATP binding"/>
    <property type="evidence" value="ECO:0007669"/>
    <property type="project" value="UniProtKB-UniRule"/>
</dbReference>
<dbReference type="PANTHER" id="PTHR30075">
    <property type="entry name" value="GLYCYL-TRNA SYNTHETASE"/>
    <property type="match status" value="1"/>
</dbReference>
<comment type="subcellular location">
    <subcellularLocation>
        <location evidence="8">Cytoplasm</location>
    </subcellularLocation>
</comment>
<keyword evidence="2 8" id="KW-0436">Ligase</keyword>
<evidence type="ECO:0000313" key="9">
    <source>
        <dbReference type="EMBL" id="RDU63043.1"/>
    </source>
</evidence>
<dbReference type="GeneID" id="82535714"/>
<name>A0A3D8ICW0_9HELI</name>
<accession>A0A3D8ICW0</accession>
<dbReference type="EC" id="6.1.1.14" evidence="8"/>
<comment type="similarity">
    <text evidence="1 8">Belongs to the class-II aminoacyl-tRNA synthetase family.</text>
</comment>
<keyword evidence="6 8" id="KW-0030">Aminoacyl-tRNA synthetase</keyword>
<evidence type="ECO:0000256" key="1">
    <source>
        <dbReference type="ARBA" id="ARBA00008226"/>
    </source>
</evidence>
<comment type="catalytic activity">
    <reaction evidence="7 8">
        <text>tRNA(Gly) + glycine + ATP = glycyl-tRNA(Gly) + AMP + diphosphate</text>
        <dbReference type="Rhea" id="RHEA:16013"/>
        <dbReference type="Rhea" id="RHEA-COMP:9664"/>
        <dbReference type="Rhea" id="RHEA-COMP:9683"/>
        <dbReference type="ChEBI" id="CHEBI:30616"/>
        <dbReference type="ChEBI" id="CHEBI:33019"/>
        <dbReference type="ChEBI" id="CHEBI:57305"/>
        <dbReference type="ChEBI" id="CHEBI:78442"/>
        <dbReference type="ChEBI" id="CHEBI:78522"/>
        <dbReference type="ChEBI" id="CHEBI:456215"/>
        <dbReference type="EC" id="6.1.1.14"/>
    </reaction>
</comment>
<dbReference type="EMBL" id="NXLS01000004">
    <property type="protein sequence ID" value="RDU63043.1"/>
    <property type="molecule type" value="Genomic_DNA"/>
</dbReference>
<dbReference type="NCBIfam" id="TIGR00211">
    <property type="entry name" value="glyS"/>
    <property type="match status" value="1"/>
</dbReference>
<dbReference type="PRINTS" id="PR01045">
    <property type="entry name" value="TRNASYNTHGB"/>
</dbReference>
<protein>
    <recommendedName>
        <fullName evidence="8">Glycine--tRNA ligase beta subunit</fullName>
        <ecNumber evidence="8">6.1.1.14</ecNumber>
    </recommendedName>
    <alternativeName>
        <fullName evidence="8">Glycyl-tRNA synthetase beta subunit</fullName>
        <shortName evidence="8">GlyRS</shortName>
    </alternativeName>
</protein>
<keyword evidence="4 8" id="KW-0067">ATP-binding</keyword>
<gene>
    <name evidence="8" type="primary">glyS</name>
    <name evidence="9" type="ORF">CQA43_05355</name>
</gene>
<keyword evidence="3 8" id="KW-0547">Nucleotide-binding</keyword>
<proteinExistence type="inferred from homology"/>
<keyword evidence="5 8" id="KW-0648">Protein biosynthesis</keyword>
<organism evidence="9 10">
    <name type="scientific">Helicobacter ganmani</name>
    <dbReference type="NCBI Taxonomy" id="60246"/>
    <lineage>
        <taxon>Bacteria</taxon>
        <taxon>Pseudomonadati</taxon>
        <taxon>Campylobacterota</taxon>
        <taxon>Epsilonproteobacteria</taxon>
        <taxon>Campylobacterales</taxon>
        <taxon>Helicobacteraceae</taxon>
        <taxon>Helicobacter</taxon>
    </lineage>
</organism>
<dbReference type="PANTHER" id="PTHR30075:SF2">
    <property type="entry name" value="GLYCINE--TRNA LIGASE, CHLOROPLASTIC_MITOCHONDRIAL 2"/>
    <property type="match status" value="1"/>
</dbReference>
<evidence type="ECO:0000256" key="4">
    <source>
        <dbReference type="ARBA" id="ARBA00022840"/>
    </source>
</evidence>
<dbReference type="HAMAP" id="MF_00255">
    <property type="entry name" value="Gly_tRNA_synth_beta"/>
    <property type="match status" value="1"/>
</dbReference>
<evidence type="ECO:0000256" key="6">
    <source>
        <dbReference type="ARBA" id="ARBA00023146"/>
    </source>
</evidence>
<evidence type="ECO:0000256" key="7">
    <source>
        <dbReference type="ARBA" id="ARBA00047937"/>
    </source>
</evidence>
<dbReference type="GO" id="GO:0006426">
    <property type="term" value="P:glycyl-tRNA aminoacylation"/>
    <property type="evidence" value="ECO:0007669"/>
    <property type="project" value="UniProtKB-UniRule"/>
</dbReference>